<dbReference type="GO" id="GO:0042783">
    <property type="term" value="P:symbiont-mediated evasion of host immune response"/>
    <property type="evidence" value="ECO:0007669"/>
    <property type="project" value="InterPro"/>
</dbReference>
<evidence type="ECO:0000256" key="7">
    <source>
        <dbReference type="SAM" id="MobiDB-lite"/>
    </source>
</evidence>
<evidence type="ECO:0000313" key="9">
    <source>
        <dbReference type="EMBL" id="AGH60087.1"/>
    </source>
</evidence>
<keyword evidence="2" id="KW-1003">Cell membrane</keyword>
<sequence>MHPTKTLLYVLSAALAPNPAAPTFKNPSEQAKTPCMAATQLSDMANSATEIIAAAAANIETMLQQSSRLEVVSRSAPADTAAAAALLAQAVRKRAASASAALTTNAAKLLAGAAALNRLAGSQETLAELATLKIADVTMKAVTTHTATSTKATIAPTLASKNQAACVTPDGKRQEDTQMARHDITHKHPLTIVTATPAKAGDGLGKDFTICGSNAGSPGDAPDPANCRAGENTNIGIKGGTILALQPEHTKTTIKDGVPAYDTISSAEKVPNQATVAKELALVAVALGAASEIEKASAVQTLENSYSDTETMTAIAKAIGGADATPDNAAIKEQVKNTAKTLFGENGSKIKKQIAELMKNFQPSKAAGSDGNKKLDSISNPDDLYKATTYYTIKKFIDEEEKKKKNQASPSCPTKQPNHKNRPNQQMNAKSMQQVKIVKRKLAVILMRKKTQNAFLKLKLARKMKSHFVAI</sequence>
<feature type="compositionally biased region" description="Polar residues" evidence="7">
    <location>
        <begin position="423"/>
        <end position="433"/>
    </location>
</feature>
<evidence type="ECO:0000259" key="8">
    <source>
        <dbReference type="Pfam" id="PF00913"/>
    </source>
</evidence>
<accession>M4SZF2</accession>
<comment type="subcellular location">
    <subcellularLocation>
        <location evidence="1">Cell membrane</location>
        <topology evidence="1">Lipid-anchor</topology>
        <topology evidence="1">GPI-anchor</topology>
    </subcellularLocation>
</comment>
<feature type="domain" description="Trypanosome variant surface glycoprotein A-type N-terminal" evidence="8">
    <location>
        <begin position="32"/>
        <end position="392"/>
    </location>
</feature>
<feature type="region of interest" description="Disordered" evidence="7">
    <location>
        <begin position="401"/>
        <end position="433"/>
    </location>
</feature>
<evidence type="ECO:0000256" key="2">
    <source>
        <dbReference type="ARBA" id="ARBA00022475"/>
    </source>
</evidence>
<dbReference type="InterPro" id="IPR001812">
    <property type="entry name" value="Trypano_VSG_A_N_dom"/>
</dbReference>
<dbReference type="Gene3D" id="1.10.470.10">
    <property type="entry name" value="Variant Surface Glycoprotein, subunit A, domain 2"/>
    <property type="match status" value="1"/>
</dbReference>
<keyword evidence="5" id="KW-0325">Glycoprotein</keyword>
<organism evidence="9">
    <name type="scientific">Trypanosoma brucei</name>
    <dbReference type="NCBI Taxonomy" id="5691"/>
    <lineage>
        <taxon>Eukaryota</taxon>
        <taxon>Discoba</taxon>
        <taxon>Euglenozoa</taxon>
        <taxon>Kinetoplastea</taxon>
        <taxon>Metakinetoplastina</taxon>
        <taxon>Trypanosomatida</taxon>
        <taxon>Trypanosomatidae</taxon>
        <taxon>Trypanosoma</taxon>
    </lineage>
</organism>
<evidence type="ECO:0000256" key="1">
    <source>
        <dbReference type="ARBA" id="ARBA00004609"/>
    </source>
</evidence>
<evidence type="ECO:0000256" key="3">
    <source>
        <dbReference type="ARBA" id="ARBA00022622"/>
    </source>
</evidence>
<evidence type="ECO:0000256" key="5">
    <source>
        <dbReference type="ARBA" id="ARBA00023180"/>
    </source>
</evidence>
<keyword evidence="3" id="KW-0336">GPI-anchor</keyword>
<dbReference type="Gene3D" id="3.90.150.10">
    <property type="entry name" value="Variant Surface Glycoprotein, subunit A domain 1"/>
    <property type="match status" value="1"/>
</dbReference>
<keyword evidence="4" id="KW-0472">Membrane</keyword>
<reference evidence="9" key="1">
    <citation type="submission" date="2013-02" db="EMBL/GenBank/DDBJ databases">
        <authorList>
            <person name="Cross G.A.M."/>
            <person name="Kim H.-S."/>
            <person name="Wickstead B."/>
        </authorList>
    </citation>
    <scope>NUCLEOTIDE SEQUENCE</scope>
    <source>
        <strain evidence="9">Lister 427</strain>
    </source>
</reference>
<reference evidence="9" key="2">
    <citation type="journal article" date="2014" name="Mol. Biochem. Parasitol.">
        <title>Capturing the variant surface glycoprotein repertoire (the VSGnome) of Trypanosoma brucei Lister 427.</title>
        <authorList>
            <person name="Cross G.A."/>
            <person name="Kim H.S."/>
            <person name="Wickstead B."/>
        </authorList>
    </citation>
    <scope>NUCLEOTIDE SEQUENCE</scope>
    <source>
        <strain evidence="9">Lister 427</strain>
    </source>
</reference>
<feature type="compositionally biased region" description="Polar residues" evidence="7">
    <location>
        <begin position="407"/>
        <end position="416"/>
    </location>
</feature>
<evidence type="ECO:0000256" key="6">
    <source>
        <dbReference type="ARBA" id="ARBA00023288"/>
    </source>
</evidence>
<dbReference type="GO" id="GO:0098552">
    <property type="term" value="C:side of membrane"/>
    <property type="evidence" value="ECO:0007669"/>
    <property type="project" value="UniProtKB-KW"/>
</dbReference>
<proteinExistence type="predicted"/>
<dbReference type="SUPFAM" id="SSF58087">
    <property type="entry name" value="Variant surface glycoprotein (N-terminal domain)"/>
    <property type="match status" value="1"/>
</dbReference>
<dbReference type="EMBL" id="KC612656">
    <property type="protein sequence ID" value="AGH60087.1"/>
    <property type="molecule type" value="Genomic_DNA"/>
</dbReference>
<dbReference type="VEuPathDB" id="TriTrypDB:Tb427_000823200"/>
<keyword evidence="6" id="KW-0449">Lipoprotein</keyword>
<protein>
    <submittedName>
        <fullName evidence="9">Variant surface glycoprotein 1148</fullName>
    </submittedName>
</protein>
<evidence type="ECO:0000256" key="4">
    <source>
        <dbReference type="ARBA" id="ARBA00023136"/>
    </source>
</evidence>
<dbReference type="AlphaFoldDB" id="M4SZF2"/>
<dbReference type="GO" id="GO:0005886">
    <property type="term" value="C:plasma membrane"/>
    <property type="evidence" value="ECO:0007669"/>
    <property type="project" value="UniProtKB-SubCell"/>
</dbReference>
<dbReference type="Pfam" id="PF00913">
    <property type="entry name" value="Trypan_glycop"/>
    <property type="match status" value="1"/>
</dbReference>
<name>M4SZF2_9TRYP</name>